<reference evidence="1 2" key="1">
    <citation type="submission" date="2019-05" db="EMBL/GenBank/DDBJ databases">
        <title>Mikania micrantha, genome provides insights into the molecular mechanism of rapid growth.</title>
        <authorList>
            <person name="Liu B."/>
        </authorList>
    </citation>
    <scope>NUCLEOTIDE SEQUENCE [LARGE SCALE GENOMIC DNA]</scope>
    <source>
        <strain evidence="1">NLD-2019</strain>
        <tissue evidence="1">Leaf</tissue>
    </source>
</reference>
<accession>A0A5N6P5T6</accession>
<name>A0A5N6P5T6_9ASTR</name>
<keyword evidence="2" id="KW-1185">Reference proteome</keyword>
<sequence>MLGIGYERNRIIEIEKHVYGPVAVCDTPLANGFAIREAVARTLSPEYLRDTRKTNLIGLRAILCIGELFGALGSLERRLKNLDRPSTTGSSSSTTVSIES</sequence>
<gene>
    <name evidence="1" type="ORF">E3N88_12066</name>
</gene>
<evidence type="ECO:0000313" key="1">
    <source>
        <dbReference type="EMBL" id="KAD5960594.1"/>
    </source>
</evidence>
<evidence type="ECO:0000313" key="2">
    <source>
        <dbReference type="Proteomes" id="UP000326396"/>
    </source>
</evidence>
<proteinExistence type="predicted"/>
<organism evidence="1 2">
    <name type="scientific">Mikania micrantha</name>
    <name type="common">bitter vine</name>
    <dbReference type="NCBI Taxonomy" id="192012"/>
    <lineage>
        <taxon>Eukaryota</taxon>
        <taxon>Viridiplantae</taxon>
        <taxon>Streptophyta</taxon>
        <taxon>Embryophyta</taxon>
        <taxon>Tracheophyta</taxon>
        <taxon>Spermatophyta</taxon>
        <taxon>Magnoliopsida</taxon>
        <taxon>eudicotyledons</taxon>
        <taxon>Gunneridae</taxon>
        <taxon>Pentapetalae</taxon>
        <taxon>asterids</taxon>
        <taxon>campanulids</taxon>
        <taxon>Asterales</taxon>
        <taxon>Asteraceae</taxon>
        <taxon>Asteroideae</taxon>
        <taxon>Heliantheae alliance</taxon>
        <taxon>Eupatorieae</taxon>
        <taxon>Mikania</taxon>
    </lineage>
</organism>
<comment type="caution">
    <text evidence="1">The sequence shown here is derived from an EMBL/GenBank/DDBJ whole genome shotgun (WGS) entry which is preliminary data.</text>
</comment>
<dbReference type="AlphaFoldDB" id="A0A5N6P5T6"/>
<dbReference type="EMBL" id="SZYD01000006">
    <property type="protein sequence ID" value="KAD5960594.1"/>
    <property type="molecule type" value="Genomic_DNA"/>
</dbReference>
<dbReference type="Proteomes" id="UP000326396">
    <property type="component" value="Linkage Group LG14"/>
</dbReference>
<protein>
    <submittedName>
        <fullName evidence="1">Uncharacterized protein</fullName>
    </submittedName>
</protein>